<accession>A0AAV1KED8</accession>
<name>A0AAV1KED8_9NEOP</name>
<keyword evidence="2" id="KW-1185">Reference proteome</keyword>
<dbReference type="EMBL" id="CAVLGL010000024">
    <property type="protein sequence ID" value="CAK1580998.1"/>
    <property type="molecule type" value="Genomic_DNA"/>
</dbReference>
<reference evidence="1 2" key="1">
    <citation type="submission" date="2023-11" db="EMBL/GenBank/DDBJ databases">
        <authorList>
            <person name="Hedman E."/>
            <person name="Englund M."/>
            <person name="Stromberg M."/>
            <person name="Nyberg Akerstrom W."/>
            <person name="Nylinder S."/>
            <person name="Jareborg N."/>
            <person name="Kallberg Y."/>
            <person name="Kronander E."/>
        </authorList>
    </citation>
    <scope>NUCLEOTIDE SEQUENCE [LARGE SCALE GENOMIC DNA]</scope>
</reference>
<sequence>MDISNFCNSTYKFENKGEPYFDNITKRNYTAAVGQPAYLHCRVKNLGDREVVCILRAYTLHSNNCLYICSFLF</sequence>
<evidence type="ECO:0000313" key="1">
    <source>
        <dbReference type="EMBL" id="CAK1580998.1"/>
    </source>
</evidence>
<evidence type="ECO:0000313" key="2">
    <source>
        <dbReference type="Proteomes" id="UP001314205"/>
    </source>
</evidence>
<protein>
    <submittedName>
        <fullName evidence="1">Uncharacterized protein</fullName>
    </submittedName>
</protein>
<dbReference type="InterPro" id="IPR013783">
    <property type="entry name" value="Ig-like_fold"/>
</dbReference>
<dbReference type="AlphaFoldDB" id="A0AAV1KED8"/>
<organism evidence="1 2">
    <name type="scientific">Parnassius mnemosyne</name>
    <name type="common">clouded apollo</name>
    <dbReference type="NCBI Taxonomy" id="213953"/>
    <lineage>
        <taxon>Eukaryota</taxon>
        <taxon>Metazoa</taxon>
        <taxon>Ecdysozoa</taxon>
        <taxon>Arthropoda</taxon>
        <taxon>Hexapoda</taxon>
        <taxon>Insecta</taxon>
        <taxon>Pterygota</taxon>
        <taxon>Neoptera</taxon>
        <taxon>Endopterygota</taxon>
        <taxon>Lepidoptera</taxon>
        <taxon>Glossata</taxon>
        <taxon>Ditrysia</taxon>
        <taxon>Papilionoidea</taxon>
        <taxon>Papilionidae</taxon>
        <taxon>Parnassiinae</taxon>
        <taxon>Parnassini</taxon>
        <taxon>Parnassius</taxon>
        <taxon>Driopa</taxon>
    </lineage>
</organism>
<comment type="caution">
    <text evidence="1">The sequence shown here is derived from an EMBL/GenBank/DDBJ whole genome shotgun (WGS) entry which is preliminary data.</text>
</comment>
<proteinExistence type="predicted"/>
<dbReference type="Gene3D" id="2.60.40.10">
    <property type="entry name" value="Immunoglobulins"/>
    <property type="match status" value="1"/>
</dbReference>
<gene>
    <name evidence="1" type="ORF">PARMNEM_LOCUS2721</name>
</gene>
<dbReference type="Proteomes" id="UP001314205">
    <property type="component" value="Unassembled WGS sequence"/>
</dbReference>